<evidence type="ECO:0000313" key="4">
    <source>
        <dbReference type="EMBL" id="ABC82751.1"/>
    </source>
</evidence>
<dbReference type="AlphaFoldDB" id="Q2IDU0"/>
<dbReference type="SUPFAM" id="SSF159501">
    <property type="entry name" value="EreA/ChaN-like"/>
    <property type="match status" value="1"/>
</dbReference>
<proteinExistence type="predicted"/>
<dbReference type="KEGG" id="ade:Adeh_2981"/>
<keyword evidence="2" id="KW-0732">Signal</keyword>
<evidence type="ECO:0000259" key="3">
    <source>
        <dbReference type="Pfam" id="PF04187"/>
    </source>
</evidence>
<dbReference type="Gene3D" id="3.40.50.11550">
    <property type="match status" value="2"/>
</dbReference>
<feature type="signal peptide" evidence="2">
    <location>
        <begin position="1"/>
        <end position="33"/>
    </location>
</feature>
<sequence>MAARGGLCSGGMHRALLLAAALLAAACHPRPSASTLVAQPLAPGRAWISTVDRAHPLVGRVWDVRAGRFADEAALEAGLSGASYVLLGETHDNPDHHVLQARLVRALTGAGKRPAVAFEMLATEQQPAIDAALAAPRATPEDVSRAVRWDESGWPPFAQYRPVFAAALDARLRIEGANLPRAQIQAATRRGLEALPAPVRARIERQGPLPEAVAREMRQEMAESHCGALPASMLDPLVTGQRARDAQMAESLARTGAAGAVLITGSGHARTDRGVASYLDPGAKVASVLFREVVPGRDDPGAYAADYAGRLPFDWVVFTPGEKRPDPCAELRAHMKAKAKPAAAPPPAPAAPAAPPATP</sequence>
<feature type="domain" description="Haem-binding uptake Tiki superfamily ChaN" evidence="3">
    <location>
        <begin position="79"/>
        <end position="279"/>
    </location>
</feature>
<dbReference type="PROSITE" id="PS51257">
    <property type="entry name" value="PROKAR_LIPOPROTEIN"/>
    <property type="match status" value="1"/>
</dbReference>
<evidence type="ECO:0000256" key="2">
    <source>
        <dbReference type="SAM" id="SignalP"/>
    </source>
</evidence>
<dbReference type="eggNOG" id="COG3016">
    <property type="taxonomic scope" value="Bacteria"/>
</dbReference>
<dbReference type="STRING" id="290397.Adeh_2981"/>
<feature type="region of interest" description="Disordered" evidence="1">
    <location>
        <begin position="335"/>
        <end position="359"/>
    </location>
</feature>
<evidence type="ECO:0000313" key="5">
    <source>
        <dbReference type="Proteomes" id="UP000001935"/>
    </source>
</evidence>
<accession>Q2IDU0</accession>
<dbReference type="Proteomes" id="UP000001935">
    <property type="component" value="Chromosome"/>
</dbReference>
<reference evidence="4 5" key="1">
    <citation type="submission" date="2006-01" db="EMBL/GenBank/DDBJ databases">
        <title>Complete sequence of Anaeromyxobacter dehalogenans 2CP-C.</title>
        <authorList>
            <consortium name="US DOE Joint Genome Institute"/>
            <person name="Copeland A."/>
            <person name="Lucas S."/>
            <person name="Lapidus A."/>
            <person name="Barry K."/>
            <person name="Detter J.C."/>
            <person name="Glavina T."/>
            <person name="Hammon N."/>
            <person name="Israni S."/>
            <person name="Pitluck S."/>
            <person name="Brettin T."/>
            <person name="Bruce D."/>
            <person name="Han C."/>
            <person name="Tapia R."/>
            <person name="Gilna P."/>
            <person name="Kiss H."/>
            <person name="Schmutz J."/>
            <person name="Larimer F."/>
            <person name="Land M."/>
            <person name="Kyrpides N."/>
            <person name="Anderson I."/>
            <person name="Sanford R.A."/>
            <person name="Ritalahti K.M."/>
            <person name="Thomas H.S."/>
            <person name="Kirby J.R."/>
            <person name="Zhulin I.B."/>
            <person name="Loeffler F.E."/>
            <person name="Richardson P."/>
        </authorList>
    </citation>
    <scope>NUCLEOTIDE SEQUENCE [LARGE SCALE GENOMIC DNA]</scope>
    <source>
        <strain evidence="4 5">2CP-C</strain>
    </source>
</reference>
<name>Q2IDU0_ANADE</name>
<dbReference type="HOGENOM" id="CLU_062196_0_0_7"/>
<gene>
    <name evidence="4" type="ordered locus">Adeh_2981</name>
</gene>
<dbReference type="EMBL" id="CP000251">
    <property type="protein sequence ID" value="ABC82751.1"/>
    <property type="molecule type" value="Genomic_DNA"/>
</dbReference>
<protein>
    <recommendedName>
        <fullName evidence="3">Haem-binding uptake Tiki superfamily ChaN domain-containing protein</fullName>
    </recommendedName>
</protein>
<feature type="chain" id="PRO_5004209804" description="Haem-binding uptake Tiki superfamily ChaN domain-containing protein" evidence="2">
    <location>
        <begin position="34"/>
        <end position="359"/>
    </location>
</feature>
<dbReference type="CDD" id="cd14727">
    <property type="entry name" value="ChanN-like"/>
    <property type="match status" value="1"/>
</dbReference>
<dbReference type="InterPro" id="IPR007314">
    <property type="entry name" value="Cofac_haem-bd_dom"/>
</dbReference>
<feature type="compositionally biased region" description="Pro residues" evidence="1">
    <location>
        <begin position="343"/>
        <end position="359"/>
    </location>
</feature>
<evidence type="ECO:0000256" key="1">
    <source>
        <dbReference type="SAM" id="MobiDB-lite"/>
    </source>
</evidence>
<organism evidence="4 5">
    <name type="scientific">Anaeromyxobacter dehalogenans (strain 2CP-C)</name>
    <dbReference type="NCBI Taxonomy" id="290397"/>
    <lineage>
        <taxon>Bacteria</taxon>
        <taxon>Pseudomonadati</taxon>
        <taxon>Myxococcota</taxon>
        <taxon>Myxococcia</taxon>
        <taxon>Myxococcales</taxon>
        <taxon>Cystobacterineae</taxon>
        <taxon>Anaeromyxobacteraceae</taxon>
        <taxon>Anaeromyxobacter</taxon>
    </lineage>
</organism>
<dbReference type="Pfam" id="PF04187">
    <property type="entry name" value="Cofac_haem_bdg"/>
    <property type="match status" value="1"/>
</dbReference>